<gene>
    <name evidence="2" type="ORF">M1R53_00930</name>
</gene>
<dbReference type="KEGG" id="fms:M1R53_00930"/>
<dbReference type="RefSeq" id="WP_249242764.1">
    <property type="nucleotide sequence ID" value="NZ_CP096649.1"/>
</dbReference>
<feature type="domain" description="IrrE N-terminal-like" evidence="1">
    <location>
        <begin position="73"/>
        <end position="147"/>
    </location>
</feature>
<dbReference type="Proteomes" id="UP000831151">
    <property type="component" value="Chromosome"/>
</dbReference>
<organism evidence="2 3">
    <name type="scientific">Fenollaria massiliensis</name>
    <dbReference type="NCBI Taxonomy" id="938288"/>
    <lineage>
        <taxon>Bacteria</taxon>
        <taxon>Bacillati</taxon>
        <taxon>Bacillota</taxon>
        <taxon>Clostridia</taxon>
        <taxon>Eubacteriales</taxon>
        <taxon>Fenollaria</taxon>
    </lineage>
</organism>
<keyword evidence="3" id="KW-1185">Reference proteome</keyword>
<name>A0A9E7DJM5_9FIRM</name>
<reference evidence="2" key="1">
    <citation type="submission" date="2022-04" db="EMBL/GenBank/DDBJ databases">
        <title>Complete genome sequences of Ezakiella coagulans and Fenollaria massiliensis.</title>
        <authorList>
            <person name="France M.T."/>
            <person name="Clifford J."/>
            <person name="Narina S."/>
            <person name="Rutt L."/>
            <person name="Ravel J."/>
        </authorList>
    </citation>
    <scope>NUCLEOTIDE SEQUENCE</scope>
    <source>
        <strain evidence="2">C0061C2</strain>
    </source>
</reference>
<dbReference type="Pfam" id="PF06114">
    <property type="entry name" value="Peptidase_M78"/>
    <property type="match status" value="1"/>
</dbReference>
<dbReference type="AlphaFoldDB" id="A0A9E7DJM5"/>
<proteinExistence type="predicted"/>
<dbReference type="EMBL" id="CP096649">
    <property type="protein sequence ID" value="UQK59264.1"/>
    <property type="molecule type" value="Genomic_DNA"/>
</dbReference>
<evidence type="ECO:0000313" key="2">
    <source>
        <dbReference type="EMBL" id="UQK59264.1"/>
    </source>
</evidence>
<evidence type="ECO:0000259" key="1">
    <source>
        <dbReference type="Pfam" id="PF06114"/>
    </source>
</evidence>
<dbReference type="InterPro" id="IPR010359">
    <property type="entry name" value="IrrE_HExxH"/>
</dbReference>
<accession>A0A9E7DJM5</accession>
<protein>
    <submittedName>
        <fullName evidence="2">ImmA/IrrE family metallo-endopeptidase</fullName>
    </submittedName>
</protein>
<dbReference type="Gene3D" id="1.10.10.2910">
    <property type="match status" value="1"/>
</dbReference>
<evidence type="ECO:0000313" key="3">
    <source>
        <dbReference type="Proteomes" id="UP000831151"/>
    </source>
</evidence>
<sequence length="174" mass="20089">MCLTRPLSRKRIRWLANNLRKAFNLQDEIYLPIVLILEDLAREGCFNLELVSISKMPQAFGEYIPSEKILRIREDIYLDAESGDGFARSTCAHELGHFIMGHGEEPIKFPRHANSTAIIKPYEDSEWQANAFAGELLVPKHLVDGLNPREVSEKCDVTRSMAKYQLYVYERENF</sequence>